<sequence length="672" mass="73347">MPVVSVALDVPLHRSFDYLADDATADDIGRRVKVPFGRGRKVGIVIAVGEASELPQHQLKTVEEILRDLPPLPEDWFRLCEFAAAYYQAPLGEVMLQTLPGALRRPDPPKARAIKPKLAKGAVVPALPALTADQEAALAAIRAAPPGFAGWLLHGITGSGKTEVYLRLIADALARGQQALLLVPEINLTPQLEARIAARFPGIELVSLHSELTEAARLRHWKAAFAGRARIVVGTRLAVFTPMPELGLIVVDEEHDASFKQQDGMRYSARDVAVVRARGLRIPVLLGSATPSLESWANAQPGPQQRYRLLTLGERAVAGARLPDIRLVDTRRETLDDGLSPALLAALEARLARGEQSLVFLNRRGYAPVLACPSCGWVSRCKRCAANLVLHLKDRRLRCHHCGFEAGIPRACPSCGNQDIHPFGRGTQRLEERLKARFPDARILRVDRDAARSRKQWEALLEQIHPDEAAGTPRADILVGTQMLAKGHDFPHLTFVGVVGADSGLFAADFRAPERLFAMLMQVAGRAGRAELAGEVLIQTEQPGHPLFAALLAHDYPAFAARELEERRQAGFPPYTYQAMLRAEAPDMADSLAFLKAAKALPILAAHPAVFAYDPVPMRMARLANLERGQLLFECGARPALQAFLSDFGPALAGIAAPSRLRWHLEVDPLEC</sequence>
<evidence type="ECO:0000259" key="13">
    <source>
        <dbReference type="PROSITE" id="PS51192"/>
    </source>
</evidence>
<evidence type="ECO:0000256" key="4">
    <source>
        <dbReference type="ARBA" id="ARBA00022741"/>
    </source>
</evidence>
<dbReference type="InterPro" id="IPR041222">
    <property type="entry name" value="PriA_3primeBD"/>
</dbReference>
<dbReference type="Proteomes" id="UP000323671">
    <property type="component" value="Chromosome"/>
</dbReference>
<dbReference type="InterPro" id="IPR014001">
    <property type="entry name" value="Helicase_ATP-bd"/>
</dbReference>
<feature type="binding site" evidence="12">
    <location>
        <position position="375"/>
    </location>
    <ligand>
        <name>Zn(2+)</name>
        <dbReference type="ChEBI" id="CHEBI:29105"/>
        <label>1</label>
    </ligand>
</feature>
<evidence type="ECO:0000256" key="6">
    <source>
        <dbReference type="ARBA" id="ARBA00022806"/>
    </source>
</evidence>
<feature type="binding site" evidence="12">
    <location>
        <position position="415"/>
    </location>
    <ligand>
        <name>Zn(2+)</name>
        <dbReference type="ChEBI" id="CHEBI:29105"/>
        <label>1</label>
    </ligand>
</feature>
<dbReference type="HAMAP" id="MF_00983">
    <property type="entry name" value="PriA"/>
    <property type="match status" value="1"/>
</dbReference>
<dbReference type="KEGG" id="otr:OTERR_00300"/>
<dbReference type="InterPro" id="IPR042115">
    <property type="entry name" value="PriA_3primeBD_sf"/>
</dbReference>
<dbReference type="SUPFAM" id="SSF52540">
    <property type="entry name" value="P-loop containing nucleoside triphosphate hydrolases"/>
    <property type="match status" value="2"/>
</dbReference>
<feature type="binding site" evidence="12">
    <location>
        <position position="384"/>
    </location>
    <ligand>
        <name>Zn(2+)</name>
        <dbReference type="ChEBI" id="CHEBI:29105"/>
        <label>2</label>
    </ligand>
</feature>
<feature type="binding site" evidence="12">
    <location>
        <position position="402"/>
    </location>
    <ligand>
        <name>Zn(2+)</name>
        <dbReference type="ChEBI" id="CHEBI:29105"/>
        <label>2</label>
    </ligand>
</feature>
<dbReference type="SMART" id="SM00490">
    <property type="entry name" value="HELICc"/>
    <property type="match status" value="1"/>
</dbReference>
<feature type="binding site" evidence="12">
    <location>
        <position position="412"/>
    </location>
    <ligand>
        <name>Zn(2+)</name>
        <dbReference type="ChEBI" id="CHEBI:29105"/>
        <label>1</label>
    </ligand>
</feature>
<dbReference type="SMART" id="SM00487">
    <property type="entry name" value="DEXDc"/>
    <property type="match status" value="1"/>
</dbReference>
<dbReference type="InterPro" id="IPR027417">
    <property type="entry name" value="P-loop_NTPase"/>
</dbReference>
<keyword evidence="4 12" id="KW-0547">Nucleotide-binding</keyword>
<dbReference type="GO" id="GO:0006270">
    <property type="term" value="P:DNA replication initiation"/>
    <property type="evidence" value="ECO:0007669"/>
    <property type="project" value="TreeGrafter"/>
</dbReference>
<feature type="binding site" evidence="12">
    <location>
        <position position="372"/>
    </location>
    <ligand>
        <name>Zn(2+)</name>
        <dbReference type="ChEBI" id="CHEBI:29105"/>
        <label>1</label>
    </ligand>
</feature>
<gene>
    <name evidence="12 14" type="primary">priA</name>
    <name evidence="14" type="ORF">OTERR_00300</name>
</gene>
<dbReference type="Pfam" id="PF00270">
    <property type="entry name" value="DEAD"/>
    <property type="match status" value="1"/>
</dbReference>
<dbReference type="InterPro" id="IPR001650">
    <property type="entry name" value="Helicase_C-like"/>
</dbReference>
<protein>
    <recommendedName>
        <fullName evidence="12">Replication restart protein PriA</fullName>
    </recommendedName>
    <alternativeName>
        <fullName evidence="12">ATP-dependent DNA helicase PriA</fullName>
        <ecNumber evidence="12">5.6.2.4</ecNumber>
    </alternativeName>
    <alternativeName>
        <fullName evidence="12">DNA 3'-5' helicase PriA</fullName>
    </alternativeName>
</protein>
<dbReference type="CDD" id="cd17929">
    <property type="entry name" value="DEXHc_priA"/>
    <property type="match status" value="1"/>
</dbReference>
<reference evidence="14 15" key="1">
    <citation type="submission" date="2017-07" db="EMBL/GenBank/DDBJ databases">
        <title>Complete genome sequence of Oryzomicrobium terrae TPP412.</title>
        <authorList>
            <person name="Chiu L.-W."/>
            <person name="Lo K.-J."/>
            <person name="Tsai Y.-M."/>
            <person name="Lin S.-S."/>
            <person name="Kuo C.-H."/>
            <person name="Liu C.-T."/>
        </authorList>
    </citation>
    <scope>NUCLEOTIDE SEQUENCE [LARGE SCALE GENOMIC DNA]</scope>
    <source>
        <strain evidence="14 15">TPP412</strain>
    </source>
</reference>
<accession>A0A5C1E3K1</accession>
<comment type="similarity">
    <text evidence="12">Belongs to the helicase family. PriA subfamily.</text>
</comment>
<dbReference type="GO" id="GO:0008270">
    <property type="term" value="F:zinc ion binding"/>
    <property type="evidence" value="ECO:0007669"/>
    <property type="project" value="UniProtKB-UniRule"/>
</dbReference>
<dbReference type="RefSeq" id="WP_149424492.1">
    <property type="nucleotide sequence ID" value="NZ_CP022579.1"/>
</dbReference>
<keyword evidence="7 12" id="KW-0862">Zinc</keyword>
<dbReference type="InterPro" id="IPR005259">
    <property type="entry name" value="PriA"/>
</dbReference>
<dbReference type="FunFam" id="3.40.50.300:FF:000489">
    <property type="entry name" value="Primosome assembly protein PriA"/>
    <property type="match status" value="1"/>
</dbReference>
<evidence type="ECO:0000256" key="1">
    <source>
        <dbReference type="ARBA" id="ARBA00022515"/>
    </source>
</evidence>
<dbReference type="Pfam" id="PF18319">
    <property type="entry name" value="Zn_ribbon_PriA"/>
    <property type="match status" value="1"/>
</dbReference>
<evidence type="ECO:0000256" key="8">
    <source>
        <dbReference type="ARBA" id="ARBA00022840"/>
    </source>
</evidence>
<dbReference type="NCBIfam" id="NF004067">
    <property type="entry name" value="PRK05580.1-4"/>
    <property type="match status" value="1"/>
</dbReference>
<keyword evidence="15" id="KW-1185">Reference proteome</keyword>
<comment type="cofactor">
    <cofactor evidence="12">
        <name>Zn(2+)</name>
        <dbReference type="ChEBI" id="CHEBI:29105"/>
    </cofactor>
    <text evidence="12">Binds 2 zinc ions per subunit.</text>
</comment>
<evidence type="ECO:0000256" key="7">
    <source>
        <dbReference type="ARBA" id="ARBA00022833"/>
    </source>
</evidence>
<dbReference type="Pfam" id="PF18074">
    <property type="entry name" value="PriA_C"/>
    <property type="match status" value="1"/>
</dbReference>
<keyword evidence="8 12" id="KW-0067">ATP-binding</keyword>
<dbReference type="InterPro" id="IPR040498">
    <property type="entry name" value="PriA_CRR"/>
</dbReference>
<organism evidence="14 15">
    <name type="scientific">Oryzomicrobium terrae</name>
    <dbReference type="NCBI Taxonomy" id="1735038"/>
    <lineage>
        <taxon>Bacteria</taxon>
        <taxon>Pseudomonadati</taxon>
        <taxon>Pseudomonadota</taxon>
        <taxon>Betaproteobacteria</taxon>
        <taxon>Rhodocyclales</taxon>
        <taxon>Rhodocyclaceae</taxon>
        <taxon>Oryzomicrobium</taxon>
    </lineage>
</organism>
<dbReference type="GO" id="GO:1990077">
    <property type="term" value="C:primosome complex"/>
    <property type="evidence" value="ECO:0007669"/>
    <property type="project" value="UniProtKB-UniRule"/>
</dbReference>
<dbReference type="EC" id="5.6.2.4" evidence="12"/>
<evidence type="ECO:0000256" key="5">
    <source>
        <dbReference type="ARBA" id="ARBA00022801"/>
    </source>
</evidence>
<evidence type="ECO:0000256" key="11">
    <source>
        <dbReference type="ARBA" id="ARBA00048988"/>
    </source>
</evidence>
<dbReference type="Pfam" id="PF17764">
    <property type="entry name" value="PriA_3primeBD"/>
    <property type="match status" value="1"/>
</dbReference>
<keyword evidence="9 12" id="KW-0238">DNA-binding</keyword>
<dbReference type="NCBIfam" id="TIGR00595">
    <property type="entry name" value="priA"/>
    <property type="match status" value="1"/>
</dbReference>
<dbReference type="AlphaFoldDB" id="A0A5C1E3K1"/>
<evidence type="ECO:0000256" key="12">
    <source>
        <dbReference type="HAMAP-Rule" id="MF_00983"/>
    </source>
</evidence>
<feature type="binding site" evidence="12">
    <location>
        <position position="381"/>
    </location>
    <ligand>
        <name>Zn(2+)</name>
        <dbReference type="ChEBI" id="CHEBI:29105"/>
        <label>2</label>
    </ligand>
</feature>
<dbReference type="GO" id="GO:0006302">
    <property type="term" value="P:double-strand break repair"/>
    <property type="evidence" value="ECO:0007669"/>
    <property type="project" value="InterPro"/>
</dbReference>
<dbReference type="GO" id="GO:0006269">
    <property type="term" value="P:DNA replication, synthesis of primer"/>
    <property type="evidence" value="ECO:0007669"/>
    <property type="project" value="UniProtKB-KW"/>
</dbReference>
<dbReference type="GO" id="GO:0006310">
    <property type="term" value="P:DNA recombination"/>
    <property type="evidence" value="ECO:0007669"/>
    <property type="project" value="InterPro"/>
</dbReference>
<keyword evidence="2 12" id="KW-0235">DNA replication</keyword>
<dbReference type="FunFam" id="3.40.1440.60:FF:000001">
    <property type="entry name" value="Primosomal protein N"/>
    <property type="match status" value="1"/>
</dbReference>
<evidence type="ECO:0000313" key="15">
    <source>
        <dbReference type="Proteomes" id="UP000323671"/>
    </source>
</evidence>
<evidence type="ECO:0000313" key="14">
    <source>
        <dbReference type="EMBL" id="QEL63506.1"/>
    </source>
</evidence>
<keyword evidence="3 12" id="KW-0479">Metal-binding</keyword>
<dbReference type="PANTHER" id="PTHR30580">
    <property type="entry name" value="PRIMOSOMAL PROTEIN N"/>
    <property type="match status" value="1"/>
</dbReference>
<keyword evidence="5 12" id="KW-0378">Hydrolase</keyword>
<feature type="domain" description="Helicase ATP-binding" evidence="13">
    <location>
        <begin position="142"/>
        <end position="309"/>
    </location>
</feature>
<dbReference type="PROSITE" id="PS51192">
    <property type="entry name" value="HELICASE_ATP_BIND_1"/>
    <property type="match status" value="1"/>
</dbReference>
<evidence type="ECO:0000256" key="3">
    <source>
        <dbReference type="ARBA" id="ARBA00022723"/>
    </source>
</evidence>
<dbReference type="InterPro" id="IPR011545">
    <property type="entry name" value="DEAD/DEAH_box_helicase_dom"/>
</dbReference>
<dbReference type="GO" id="GO:0003677">
    <property type="term" value="F:DNA binding"/>
    <property type="evidence" value="ECO:0007669"/>
    <property type="project" value="UniProtKB-UniRule"/>
</dbReference>
<dbReference type="CDD" id="cd18804">
    <property type="entry name" value="SF2_C_priA"/>
    <property type="match status" value="1"/>
</dbReference>
<dbReference type="PANTHER" id="PTHR30580:SF0">
    <property type="entry name" value="PRIMOSOMAL PROTEIN N"/>
    <property type="match status" value="1"/>
</dbReference>
<keyword evidence="10 12" id="KW-0413">Isomerase</keyword>
<keyword evidence="1 12" id="KW-0639">Primosome</keyword>
<comment type="function">
    <text evidence="12">Initiates the restart of stalled replication forks, which reloads the replicative helicase on sites other than the origin of replication. Recognizes and binds to abandoned replication forks and remodels them to uncover a helicase loading site. Promotes assembly of the primosome at these replication forks.</text>
</comment>
<evidence type="ECO:0000256" key="9">
    <source>
        <dbReference type="ARBA" id="ARBA00023125"/>
    </source>
</evidence>
<comment type="catalytic activity">
    <reaction evidence="11 12">
        <text>ATP + H2O = ADP + phosphate + H(+)</text>
        <dbReference type="Rhea" id="RHEA:13065"/>
        <dbReference type="ChEBI" id="CHEBI:15377"/>
        <dbReference type="ChEBI" id="CHEBI:15378"/>
        <dbReference type="ChEBI" id="CHEBI:30616"/>
        <dbReference type="ChEBI" id="CHEBI:43474"/>
        <dbReference type="ChEBI" id="CHEBI:456216"/>
        <dbReference type="EC" id="5.6.2.4"/>
    </reaction>
</comment>
<evidence type="ECO:0000256" key="2">
    <source>
        <dbReference type="ARBA" id="ARBA00022705"/>
    </source>
</evidence>
<dbReference type="EMBL" id="CP022579">
    <property type="protein sequence ID" value="QEL63506.1"/>
    <property type="molecule type" value="Genomic_DNA"/>
</dbReference>
<dbReference type="GO" id="GO:0016887">
    <property type="term" value="F:ATP hydrolysis activity"/>
    <property type="evidence" value="ECO:0007669"/>
    <property type="project" value="RHEA"/>
</dbReference>
<dbReference type="GO" id="GO:0043138">
    <property type="term" value="F:3'-5' DNA helicase activity"/>
    <property type="evidence" value="ECO:0007669"/>
    <property type="project" value="UniProtKB-EC"/>
</dbReference>
<dbReference type="Gene3D" id="3.40.50.300">
    <property type="entry name" value="P-loop containing nucleotide triphosphate hydrolases"/>
    <property type="match status" value="2"/>
</dbReference>
<name>A0A5C1E3K1_9RHOO</name>
<comment type="subunit">
    <text evidence="12">Component of the replication restart primosome.</text>
</comment>
<feature type="binding site" evidence="12">
    <location>
        <position position="399"/>
    </location>
    <ligand>
        <name>Zn(2+)</name>
        <dbReference type="ChEBI" id="CHEBI:29105"/>
        <label>2</label>
    </ligand>
</feature>
<dbReference type="Gene3D" id="3.40.1440.60">
    <property type="entry name" value="PriA, 3(prime) DNA-binding domain"/>
    <property type="match status" value="1"/>
</dbReference>
<comment type="catalytic activity">
    <reaction evidence="12">
        <text>Couples ATP hydrolysis with the unwinding of duplex DNA by translocating in the 3'-5' direction.</text>
        <dbReference type="EC" id="5.6.2.4"/>
    </reaction>
</comment>
<dbReference type="GO" id="GO:0005524">
    <property type="term" value="F:ATP binding"/>
    <property type="evidence" value="ECO:0007669"/>
    <property type="project" value="UniProtKB-UniRule"/>
</dbReference>
<proteinExistence type="inferred from homology"/>
<keyword evidence="6 12" id="KW-0347">Helicase</keyword>
<dbReference type="InterPro" id="IPR041236">
    <property type="entry name" value="PriA_C"/>
</dbReference>
<evidence type="ECO:0000256" key="10">
    <source>
        <dbReference type="ARBA" id="ARBA00023235"/>
    </source>
</evidence>